<accession>A0A5C1A5V0</accession>
<dbReference type="PANTHER" id="PTHR33993">
    <property type="entry name" value="GLYOXALASE-RELATED"/>
    <property type="match status" value="1"/>
</dbReference>
<dbReference type="InterPro" id="IPR052164">
    <property type="entry name" value="Anthracycline_SecMetBiosynth"/>
</dbReference>
<dbReference type="EMBL" id="CP042425">
    <property type="protein sequence ID" value="QEL14481.1"/>
    <property type="molecule type" value="Genomic_DNA"/>
</dbReference>
<feature type="domain" description="VOC" evidence="1">
    <location>
        <begin position="9"/>
        <end position="116"/>
    </location>
</feature>
<protein>
    <recommendedName>
        <fullName evidence="1">VOC domain-containing protein</fullName>
    </recommendedName>
</protein>
<reference evidence="3" key="1">
    <citation type="submission" date="2019-08" db="EMBL/GenBank/DDBJ databases">
        <title>Limnoglobus roseus gen. nov., sp. nov., a novel freshwater planctomycete with a giant genome from the family Gemmataceae.</title>
        <authorList>
            <person name="Kulichevskaya I.S."/>
            <person name="Naumoff D.G."/>
            <person name="Miroshnikov K."/>
            <person name="Ivanova A."/>
            <person name="Philippov D.A."/>
            <person name="Hakobyan A."/>
            <person name="Rijpstra I.C."/>
            <person name="Sinninghe Damste J.S."/>
            <person name="Liesack W."/>
            <person name="Dedysh S.N."/>
        </authorList>
    </citation>
    <scope>NUCLEOTIDE SEQUENCE [LARGE SCALE GENOMIC DNA]</scope>
    <source>
        <strain evidence="3">PX52</strain>
    </source>
</reference>
<organism evidence="2 3">
    <name type="scientific">Limnoglobus roseus</name>
    <dbReference type="NCBI Taxonomy" id="2598579"/>
    <lineage>
        <taxon>Bacteria</taxon>
        <taxon>Pseudomonadati</taxon>
        <taxon>Planctomycetota</taxon>
        <taxon>Planctomycetia</taxon>
        <taxon>Gemmatales</taxon>
        <taxon>Gemmataceae</taxon>
        <taxon>Limnoglobus</taxon>
    </lineage>
</organism>
<evidence type="ECO:0000313" key="2">
    <source>
        <dbReference type="EMBL" id="QEL14481.1"/>
    </source>
</evidence>
<dbReference type="Gene3D" id="3.10.180.10">
    <property type="entry name" value="2,3-Dihydroxybiphenyl 1,2-Dioxygenase, domain 1"/>
    <property type="match status" value="1"/>
</dbReference>
<dbReference type="InterPro" id="IPR029068">
    <property type="entry name" value="Glyas_Bleomycin-R_OHBP_Dase"/>
</dbReference>
<dbReference type="AlphaFoldDB" id="A0A5C1A5V0"/>
<gene>
    <name evidence="2" type="ORF">PX52LOC_01370</name>
</gene>
<dbReference type="InterPro" id="IPR037523">
    <property type="entry name" value="VOC_core"/>
</dbReference>
<keyword evidence="3" id="KW-1185">Reference proteome</keyword>
<sequence>MNPASSDRQIDYIELPVQDVPKAKQFYEAVFGWTWTDYGDAYSSFNDGRLSGGLASDPGEKSKGPLVVLYAVDLEDTLDRLTAAGGVITRAPFAFPGGRRFHFTDPAGNELAVWSEK</sequence>
<evidence type="ECO:0000313" key="3">
    <source>
        <dbReference type="Proteomes" id="UP000324974"/>
    </source>
</evidence>
<dbReference type="SUPFAM" id="SSF54593">
    <property type="entry name" value="Glyoxalase/Bleomycin resistance protein/Dihydroxybiphenyl dioxygenase"/>
    <property type="match status" value="1"/>
</dbReference>
<dbReference type="PANTHER" id="PTHR33993:SF1">
    <property type="entry name" value="GLYOXALASE FAMILY PROTEIN"/>
    <property type="match status" value="1"/>
</dbReference>
<dbReference type="KEGG" id="lrs:PX52LOC_01370"/>
<dbReference type="PROSITE" id="PS51819">
    <property type="entry name" value="VOC"/>
    <property type="match status" value="1"/>
</dbReference>
<dbReference type="Proteomes" id="UP000324974">
    <property type="component" value="Chromosome"/>
</dbReference>
<dbReference type="InterPro" id="IPR004360">
    <property type="entry name" value="Glyas_Fos-R_dOase_dom"/>
</dbReference>
<evidence type="ECO:0000259" key="1">
    <source>
        <dbReference type="PROSITE" id="PS51819"/>
    </source>
</evidence>
<dbReference type="RefSeq" id="WP_149109372.1">
    <property type="nucleotide sequence ID" value="NZ_CP042425.1"/>
</dbReference>
<proteinExistence type="predicted"/>
<name>A0A5C1A5V0_9BACT</name>
<dbReference type="Pfam" id="PF00903">
    <property type="entry name" value="Glyoxalase"/>
    <property type="match status" value="1"/>
</dbReference>
<dbReference type="OrthoDB" id="9804235at2"/>
<dbReference type="CDD" id="cd07247">
    <property type="entry name" value="SgaA_N_like"/>
    <property type="match status" value="1"/>
</dbReference>